<feature type="region of interest" description="Disordered" evidence="1">
    <location>
        <begin position="106"/>
        <end position="158"/>
    </location>
</feature>
<dbReference type="EMBL" id="CADEBC010000088">
    <property type="protein sequence ID" value="CAB3222511.1"/>
    <property type="molecule type" value="Genomic_DNA"/>
</dbReference>
<dbReference type="OrthoDB" id="7451287at2759"/>
<reference evidence="2 3" key="1">
    <citation type="submission" date="2020-04" db="EMBL/GenBank/DDBJ databases">
        <authorList>
            <person name="Wallbank WR R."/>
            <person name="Pardo Diaz C."/>
            <person name="Kozak K."/>
            <person name="Martin S."/>
            <person name="Jiggins C."/>
            <person name="Moest M."/>
            <person name="Warren A I."/>
            <person name="Byers J.R.P. K."/>
            <person name="Montejo-Kovacevich G."/>
            <person name="Yen C E."/>
        </authorList>
    </citation>
    <scope>NUCLEOTIDE SEQUENCE [LARGE SCALE GENOMIC DNA]</scope>
</reference>
<organism evidence="2 3">
    <name type="scientific">Arctia plantaginis</name>
    <name type="common">Wood tiger moth</name>
    <name type="synonym">Phalaena plantaginis</name>
    <dbReference type="NCBI Taxonomy" id="874455"/>
    <lineage>
        <taxon>Eukaryota</taxon>
        <taxon>Metazoa</taxon>
        <taxon>Ecdysozoa</taxon>
        <taxon>Arthropoda</taxon>
        <taxon>Hexapoda</taxon>
        <taxon>Insecta</taxon>
        <taxon>Pterygota</taxon>
        <taxon>Neoptera</taxon>
        <taxon>Endopterygota</taxon>
        <taxon>Lepidoptera</taxon>
        <taxon>Glossata</taxon>
        <taxon>Ditrysia</taxon>
        <taxon>Noctuoidea</taxon>
        <taxon>Erebidae</taxon>
        <taxon>Arctiinae</taxon>
        <taxon>Arctia</taxon>
    </lineage>
</organism>
<dbReference type="AlphaFoldDB" id="A0A8S0YRY5"/>
<sequence>MKNYSLTKMNNFNIKLPRVKLLKRKDKILTPRTRHASYHSSMSNKTKDFLHKLINKKSPQVDMTQYGFIRDKKMYPTSTSINPLKAQLNKLIGRPTEKIIIPRYRPPTIKKSSSKRSYLMSGGSNGSRSMSMSSGPSNRTSMSIQASPQNKQAKKRWG</sequence>
<evidence type="ECO:0000313" key="2">
    <source>
        <dbReference type="EMBL" id="CAB3222511.1"/>
    </source>
</evidence>
<evidence type="ECO:0000313" key="3">
    <source>
        <dbReference type="Proteomes" id="UP000494106"/>
    </source>
</evidence>
<comment type="caution">
    <text evidence="2">The sequence shown here is derived from an EMBL/GenBank/DDBJ whole genome shotgun (WGS) entry which is preliminary data.</text>
</comment>
<feature type="compositionally biased region" description="Low complexity" evidence="1">
    <location>
        <begin position="120"/>
        <end position="143"/>
    </location>
</feature>
<protein>
    <submittedName>
        <fullName evidence="2">Uncharacterized protein</fullName>
    </submittedName>
</protein>
<dbReference type="Proteomes" id="UP000494106">
    <property type="component" value="Unassembled WGS sequence"/>
</dbReference>
<gene>
    <name evidence="2" type="ORF">APLA_LOCUS1126</name>
</gene>
<accession>A0A8S0YRY5</accession>
<name>A0A8S0YRY5_ARCPL</name>
<proteinExistence type="predicted"/>
<keyword evidence="3" id="KW-1185">Reference proteome</keyword>
<evidence type="ECO:0000256" key="1">
    <source>
        <dbReference type="SAM" id="MobiDB-lite"/>
    </source>
</evidence>